<name>A0A9Q1JKC8_9CARY</name>
<sequence length="183" mass="20818">MLSEYLNGIKGSAPKGEVLLFESPGGHDQFEWVDDSLCDKIRSVVVSLIVSNETLVQENQHLLRMKEETACDRDVVKRVREKNSRMKIENSRLKMQLVDYQMKERKSHQQNPLTSTGKTLSYLLSPVGIICLDDCYASNKVGGAPLTIARIWRLNDFLDHTRSIDAHVQGRVNLKEMLRTTST</sequence>
<keyword evidence="2" id="KW-1185">Reference proteome</keyword>
<dbReference type="AlphaFoldDB" id="A0A9Q1JKC8"/>
<dbReference type="Proteomes" id="UP001153076">
    <property type="component" value="Unassembled WGS sequence"/>
</dbReference>
<evidence type="ECO:0000313" key="2">
    <source>
        <dbReference type="Proteomes" id="UP001153076"/>
    </source>
</evidence>
<reference evidence="1" key="1">
    <citation type="submission" date="2022-04" db="EMBL/GenBank/DDBJ databases">
        <title>Carnegiea gigantea Genome sequencing and assembly v2.</title>
        <authorList>
            <person name="Copetti D."/>
            <person name="Sanderson M.J."/>
            <person name="Burquez A."/>
            <person name="Wojciechowski M.F."/>
        </authorList>
    </citation>
    <scope>NUCLEOTIDE SEQUENCE</scope>
    <source>
        <strain evidence="1">SGP5-SGP5p</strain>
        <tissue evidence="1">Aerial part</tissue>
    </source>
</reference>
<accession>A0A9Q1JKC8</accession>
<protein>
    <submittedName>
        <fullName evidence="1">Uncharacterized protein</fullName>
    </submittedName>
</protein>
<organism evidence="1 2">
    <name type="scientific">Carnegiea gigantea</name>
    <dbReference type="NCBI Taxonomy" id="171969"/>
    <lineage>
        <taxon>Eukaryota</taxon>
        <taxon>Viridiplantae</taxon>
        <taxon>Streptophyta</taxon>
        <taxon>Embryophyta</taxon>
        <taxon>Tracheophyta</taxon>
        <taxon>Spermatophyta</taxon>
        <taxon>Magnoliopsida</taxon>
        <taxon>eudicotyledons</taxon>
        <taxon>Gunneridae</taxon>
        <taxon>Pentapetalae</taxon>
        <taxon>Caryophyllales</taxon>
        <taxon>Cactineae</taxon>
        <taxon>Cactaceae</taxon>
        <taxon>Cactoideae</taxon>
        <taxon>Echinocereeae</taxon>
        <taxon>Carnegiea</taxon>
    </lineage>
</organism>
<evidence type="ECO:0000313" key="1">
    <source>
        <dbReference type="EMBL" id="KAJ8426454.1"/>
    </source>
</evidence>
<gene>
    <name evidence="1" type="ORF">Cgig2_031103</name>
</gene>
<dbReference type="EMBL" id="JAKOGI010001289">
    <property type="protein sequence ID" value="KAJ8426454.1"/>
    <property type="molecule type" value="Genomic_DNA"/>
</dbReference>
<proteinExistence type="predicted"/>
<comment type="caution">
    <text evidence="1">The sequence shown here is derived from an EMBL/GenBank/DDBJ whole genome shotgun (WGS) entry which is preliminary data.</text>
</comment>